<comment type="caution">
    <text evidence="14">The sequence shown here is derived from an EMBL/GenBank/DDBJ whole genome shotgun (WGS) entry which is preliminary data.</text>
</comment>
<comment type="subcellular location">
    <subcellularLocation>
        <location evidence="1">Cell inner membrane</location>
        <topology evidence="1">Single-pass membrane protein</topology>
        <orientation evidence="1">Periplasmic side</orientation>
    </subcellularLocation>
</comment>
<keyword evidence="3" id="KW-1003">Cell membrane</keyword>
<evidence type="ECO:0000256" key="5">
    <source>
        <dbReference type="ARBA" id="ARBA00022692"/>
    </source>
</evidence>
<gene>
    <name evidence="14" type="ORF">D7W81_04230</name>
</gene>
<dbReference type="AlphaFoldDB" id="A0A3A8R7G3"/>
<keyword evidence="8" id="KW-0443">Lipid metabolism</keyword>
<dbReference type="GO" id="GO:0006457">
    <property type="term" value="P:protein folding"/>
    <property type="evidence" value="ECO:0007669"/>
    <property type="project" value="InterPro"/>
</dbReference>
<dbReference type="GO" id="GO:0051082">
    <property type="term" value="F:unfolded protein binding"/>
    <property type="evidence" value="ECO:0007669"/>
    <property type="project" value="InterPro"/>
</dbReference>
<keyword evidence="4" id="KW-0997">Cell inner membrane</keyword>
<comment type="similarity">
    <text evidence="2">Belongs to the lipase chaperone family.</text>
</comment>
<protein>
    <recommendedName>
        <fullName evidence="11">Lipase helper protein</fullName>
    </recommendedName>
    <alternativeName>
        <fullName evidence="12">Lipase modulator</fullName>
    </alternativeName>
</protein>
<feature type="region of interest" description="Disordered" evidence="13">
    <location>
        <begin position="34"/>
        <end position="62"/>
    </location>
</feature>
<keyword evidence="7" id="KW-1133">Transmembrane helix</keyword>
<evidence type="ECO:0000256" key="10">
    <source>
        <dbReference type="ARBA" id="ARBA00023186"/>
    </source>
</evidence>
<evidence type="ECO:0000256" key="12">
    <source>
        <dbReference type="ARBA" id="ARBA00031542"/>
    </source>
</evidence>
<evidence type="ECO:0000313" key="14">
    <source>
        <dbReference type="EMBL" id="RKH73202.1"/>
    </source>
</evidence>
<keyword evidence="6" id="KW-0442">Lipid degradation</keyword>
<keyword evidence="10" id="KW-0143">Chaperone</keyword>
<dbReference type="SUPFAM" id="SSF158855">
    <property type="entry name" value="Lipase chaperone-like"/>
    <property type="match status" value="1"/>
</dbReference>
<evidence type="ECO:0000256" key="7">
    <source>
        <dbReference type="ARBA" id="ARBA00022989"/>
    </source>
</evidence>
<dbReference type="GO" id="GO:0016042">
    <property type="term" value="P:lipid catabolic process"/>
    <property type="evidence" value="ECO:0007669"/>
    <property type="project" value="UniProtKB-KW"/>
</dbReference>
<dbReference type="InterPro" id="IPR004961">
    <property type="entry name" value="Lipase_chaperone"/>
</dbReference>
<organism evidence="14 15">
    <name type="scientific">Corallococcus aberystwythensis</name>
    <dbReference type="NCBI Taxonomy" id="2316722"/>
    <lineage>
        <taxon>Bacteria</taxon>
        <taxon>Pseudomonadati</taxon>
        <taxon>Myxococcota</taxon>
        <taxon>Myxococcia</taxon>
        <taxon>Myxococcales</taxon>
        <taxon>Cystobacterineae</taxon>
        <taxon>Myxococcaceae</taxon>
        <taxon>Corallococcus</taxon>
    </lineage>
</organism>
<evidence type="ECO:0000256" key="6">
    <source>
        <dbReference type="ARBA" id="ARBA00022963"/>
    </source>
</evidence>
<dbReference type="OrthoDB" id="5524157at2"/>
<evidence type="ECO:0000256" key="4">
    <source>
        <dbReference type="ARBA" id="ARBA00022519"/>
    </source>
</evidence>
<evidence type="ECO:0000256" key="9">
    <source>
        <dbReference type="ARBA" id="ARBA00023136"/>
    </source>
</evidence>
<keyword evidence="9" id="KW-0472">Membrane</keyword>
<evidence type="ECO:0000256" key="2">
    <source>
        <dbReference type="ARBA" id="ARBA00010358"/>
    </source>
</evidence>
<dbReference type="HAMAP" id="MF_00790">
    <property type="entry name" value="Lipase_chap"/>
    <property type="match status" value="1"/>
</dbReference>
<name>A0A3A8R7G3_9BACT</name>
<keyword evidence="5" id="KW-0812">Transmembrane</keyword>
<evidence type="ECO:0000256" key="1">
    <source>
        <dbReference type="ARBA" id="ARBA00004383"/>
    </source>
</evidence>
<evidence type="ECO:0000256" key="13">
    <source>
        <dbReference type="SAM" id="MobiDB-lite"/>
    </source>
</evidence>
<dbReference type="Pfam" id="PF03280">
    <property type="entry name" value="Lipase_chap"/>
    <property type="match status" value="1"/>
</dbReference>
<evidence type="ECO:0000256" key="3">
    <source>
        <dbReference type="ARBA" id="ARBA00022475"/>
    </source>
</evidence>
<evidence type="ECO:0000313" key="15">
    <source>
        <dbReference type="Proteomes" id="UP000267003"/>
    </source>
</evidence>
<evidence type="ECO:0000256" key="8">
    <source>
        <dbReference type="ARBA" id="ARBA00023098"/>
    </source>
</evidence>
<dbReference type="EMBL" id="RAWK01000016">
    <property type="protein sequence ID" value="RKH73202.1"/>
    <property type="molecule type" value="Genomic_DNA"/>
</dbReference>
<dbReference type="RefSeq" id="WP_120554016.1">
    <property type="nucleotide sequence ID" value="NZ_RAWK01000016.1"/>
</dbReference>
<dbReference type="GO" id="GO:0005886">
    <property type="term" value="C:plasma membrane"/>
    <property type="evidence" value="ECO:0007669"/>
    <property type="project" value="UniProtKB-SubCell"/>
</dbReference>
<proteinExistence type="inferred from homology"/>
<accession>A0A3A8R7G3</accession>
<keyword evidence="15" id="KW-1185">Reference proteome</keyword>
<dbReference type="Proteomes" id="UP000267003">
    <property type="component" value="Unassembled WGS sequence"/>
</dbReference>
<sequence>MKSRAVILVVALCALLGAGVFSWWKVRAEDAPGPAVPPSAVPAAQGARPHAASPAVPGAAMTARVPAPGSPLPPLPGSLQDTEEDGAVLVDASGHLVPNADLRRFFNYYLSATGEESASLIRERILTALRAKKLPPAAMDEAVQVLDDYLAYLEAARGLASKGAAAMPDTAERLESLRKLRREHLGPGVADGLFGQEEAVDAVAVERLKLQKDASLTKEEREQRMAALEERLPPDVRANREEAVRPLRQQAVEQELLAAGATAEDLHQHRLSTVGPEATERLESLDAERAQWKQRLADFRAKREALGRTEPDAARRQAAVQRLLFDSFTPEERLRVEAADTIDAASGAPGSGGG</sequence>
<reference evidence="15" key="1">
    <citation type="submission" date="2018-09" db="EMBL/GenBank/DDBJ databases">
        <authorList>
            <person name="Livingstone P.G."/>
            <person name="Whitworth D.E."/>
        </authorList>
    </citation>
    <scope>NUCLEOTIDE SEQUENCE [LARGE SCALE GENOMIC DNA]</scope>
    <source>
        <strain evidence="15">AB050A</strain>
    </source>
</reference>
<evidence type="ECO:0000256" key="11">
    <source>
        <dbReference type="ARBA" id="ARBA00030948"/>
    </source>
</evidence>